<name>A0ABY3BLH1_9HYPH</name>
<gene>
    <name evidence="1" type="ORF">EXN23_18510</name>
</gene>
<comment type="caution">
    <text evidence="1">The sequence shown here is derived from an EMBL/GenBank/DDBJ whole genome shotgun (WGS) entry which is preliminary data.</text>
</comment>
<evidence type="ECO:0000313" key="2">
    <source>
        <dbReference type="Proteomes" id="UP000319481"/>
    </source>
</evidence>
<organism evidence="1 2">
    <name type="scientific">Agrobacterium salinitolerans</name>
    <dbReference type="NCBI Taxonomy" id="1183413"/>
    <lineage>
        <taxon>Bacteria</taxon>
        <taxon>Pseudomonadati</taxon>
        <taxon>Pseudomonadota</taxon>
        <taxon>Alphaproteobacteria</taxon>
        <taxon>Hyphomicrobiales</taxon>
        <taxon>Rhizobiaceae</taxon>
        <taxon>Rhizobium/Agrobacterium group</taxon>
        <taxon>Agrobacterium</taxon>
    </lineage>
</organism>
<dbReference type="GeneID" id="79862190"/>
<reference evidence="1 2" key="1">
    <citation type="journal article" date="2019" name="Appl. Microbiol. Biotechnol.">
        <title>Differential efficiency of wild type rhizogenic strains for rol gene transformation of plants.</title>
        <authorList>
            <person name="Desmet S."/>
            <person name="De Keyser E."/>
            <person name="Van Vaerenbergh J."/>
            <person name="Baeyen S."/>
            <person name="Van Huylenbroeck J."/>
            <person name="Geelen D."/>
            <person name="Dhooghe E."/>
        </authorList>
    </citation>
    <scope>NUCLEOTIDE SEQUENCE [LARGE SCALE GENOMIC DNA]</scope>
    <source>
        <strain evidence="1 2">GBBC3283</strain>
    </source>
</reference>
<sequence>MSDERNEVTEDYPAVGEACRAELHKMAEQAADPALMEMFEIVGERRRRNRAATAGGNVAIFPHLRTRQPGEAPPFALGEAAEKGRNILPFRWTRRR</sequence>
<dbReference type="RefSeq" id="WP_142913651.1">
    <property type="nucleotide sequence ID" value="NZ_JAPZLN010000001.1"/>
</dbReference>
<dbReference type="Proteomes" id="UP000319481">
    <property type="component" value="Unassembled WGS sequence"/>
</dbReference>
<accession>A0ABY3BLH1</accession>
<dbReference type="EMBL" id="SGNZ01000010">
    <property type="protein sequence ID" value="TRA87020.1"/>
    <property type="molecule type" value="Genomic_DNA"/>
</dbReference>
<protein>
    <submittedName>
        <fullName evidence="1">Uncharacterized protein</fullName>
    </submittedName>
</protein>
<evidence type="ECO:0000313" key="1">
    <source>
        <dbReference type="EMBL" id="TRA87020.1"/>
    </source>
</evidence>
<keyword evidence="2" id="KW-1185">Reference proteome</keyword>
<proteinExistence type="predicted"/>